<dbReference type="EMBL" id="HG713302">
    <property type="protein sequence ID" value="CDJ53319.1"/>
    <property type="molecule type" value="Genomic_DNA"/>
</dbReference>
<dbReference type="Pfam" id="PF00240">
    <property type="entry name" value="ubiquitin"/>
    <property type="match status" value="1"/>
</dbReference>
<reference evidence="2" key="1">
    <citation type="submission" date="2013-10" db="EMBL/GenBank/DDBJ databases">
        <title>Genomic analysis of the causative agents of coccidiosis in chickens.</title>
        <authorList>
            <person name="Reid A.J."/>
            <person name="Blake D."/>
            <person name="Billington K."/>
            <person name="Browne H."/>
            <person name="Dunn M."/>
            <person name="Hung S."/>
            <person name="Kawahara F."/>
            <person name="Miranda-Saavedra D."/>
            <person name="Mourier T."/>
            <person name="Nagra H."/>
            <person name="Otto T.D."/>
            <person name="Rawlings N."/>
            <person name="Sanchez A."/>
            <person name="Sanders M."/>
            <person name="Subramaniam C."/>
            <person name="Tay Y."/>
            <person name="Dear P."/>
            <person name="Doerig C."/>
            <person name="Gruber A."/>
            <person name="Parkinson J."/>
            <person name="Shirley M."/>
            <person name="Wan K.L."/>
            <person name="Berriman M."/>
            <person name="Tomley F."/>
            <person name="Pain A."/>
        </authorList>
    </citation>
    <scope>NUCLEOTIDE SEQUENCE [LARGE SCALE GENOMIC DNA]</scope>
    <source>
        <strain evidence="2">Houghton</strain>
    </source>
</reference>
<dbReference type="PROSITE" id="PS50053">
    <property type="entry name" value="UBIQUITIN_2"/>
    <property type="match status" value="1"/>
</dbReference>
<dbReference type="InterPro" id="IPR019956">
    <property type="entry name" value="Ubiquitin_dom"/>
</dbReference>
<evidence type="ECO:0000313" key="2">
    <source>
        <dbReference type="EMBL" id="CDJ53319.1"/>
    </source>
</evidence>
<dbReference type="PRINTS" id="PR00348">
    <property type="entry name" value="UBIQUITIN"/>
</dbReference>
<dbReference type="Gene3D" id="3.10.20.90">
    <property type="entry name" value="Phosphatidylinositol 3-kinase Catalytic Subunit, Chain A, domain 1"/>
    <property type="match status" value="1"/>
</dbReference>
<sequence length="76" mass="8577">MNGKLITVEDLNPSSTVRQLKQLLQQHEGLAPEQQRLIVGGRHMKDEDTLDAYNLDEKTVIHLVLRLRGGLLPPKP</sequence>
<dbReference type="AlphaFoldDB" id="U6LXH1"/>
<dbReference type="OrthoDB" id="1043111at2759"/>
<reference evidence="2" key="2">
    <citation type="submission" date="2013-10" db="EMBL/GenBank/DDBJ databases">
        <authorList>
            <person name="Aslett M."/>
        </authorList>
    </citation>
    <scope>NUCLEOTIDE SEQUENCE [LARGE SCALE GENOMIC DNA]</scope>
    <source>
        <strain evidence="2">Houghton</strain>
    </source>
</reference>
<accession>U6LXH1</accession>
<evidence type="ECO:0000313" key="3">
    <source>
        <dbReference type="Proteomes" id="UP000030750"/>
    </source>
</evidence>
<organism evidence="2 3">
    <name type="scientific">Eimeria brunetti</name>
    <dbReference type="NCBI Taxonomy" id="51314"/>
    <lineage>
        <taxon>Eukaryota</taxon>
        <taxon>Sar</taxon>
        <taxon>Alveolata</taxon>
        <taxon>Apicomplexa</taxon>
        <taxon>Conoidasida</taxon>
        <taxon>Coccidia</taxon>
        <taxon>Eucoccidiorida</taxon>
        <taxon>Eimeriorina</taxon>
        <taxon>Eimeriidae</taxon>
        <taxon>Eimeria</taxon>
    </lineage>
</organism>
<proteinExistence type="predicted"/>
<name>U6LXH1_9EIME</name>
<dbReference type="SMART" id="SM00213">
    <property type="entry name" value="UBQ"/>
    <property type="match status" value="1"/>
</dbReference>
<dbReference type="PANTHER" id="PTHR10666">
    <property type="entry name" value="UBIQUITIN"/>
    <property type="match status" value="1"/>
</dbReference>
<dbReference type="SUPFAM" id="SSF54236">
    <property type="entry name" value="Ubiquitin-like"/>
    <property type="match status" value="1"/>
</dbReference>
<dbReference type="InterPro" id="IPR050158">
    <property type="entry name" value="Ubiquitin_ubiquitin-like"/>
</dbReference>
<dbReference type="VEuPathDB" id="ToxoDB:EBH_0056160"/>
<evidence type="ECO:0000259" key="1">
    <source>
        <dbReference type="PROSITE" id="PS50053"/>
    </source>
</evidence>
<protein>
    <recommendedName>
        <fullName evidence="1">Ubiquitin-like domain-containing protein</fullName>
    </recommendedName>
</protein>
<dbReference type="Proteomes" id="UP000030750">
    <property type="component" value="Unassembled WGS sequence"/>
</dbReference>
<gene>
    <name evidence="2" type="ORF">EBH_0056160</name>
</gene>
<dbReference type="InterPro" id="IPR000626">
    <property type="entry name" value="Ubiquitin-like_dom"/>
</dbReference>
<dbReference type="InterPro" id="IPR029071">
    <property type="entry name" value="Ubiquitin-like_domsf"/>
</dbReference>
<keyword evidence="3" id="KW-1185">Reference proteome</keyword>
<feature type="domain" description="Ubiquitin-like" evidence="1">
    <location>
        <begin position="10"/>
        <end position="70"/>
    </location>
</feature>